<dbReference type="AlphaFoldDB" id="A0A0C2MXG9"/>
<gene>
    <name evidence="1" type="ORF">RF11_14218</name>
</gene>
<evidence type="ECO:0000313" key="2">
    <source>
        <dbReference type="Proteomes" id="UP000031668"/>
    </source>
</evidence>
<organism evidence="1 2">
    <name type="scientific">Thelohanellus kitauei</name>
    <name type="common">Myxosporean</name>
    <dbReference type="NCBI Taxonomy" id="669202"/>
    <lineage>
        <taxon>Eukaryota</taxon>
        <taxon>Metazoa</taxon>
        <taxon>Cnidaria</taxon>
        <taxon>Myxozoa</taxon>
        <taxon>Myxosporea</taxon>
        <taxon>Bivalvulida</taxon>
        <taxon>Platysporina</taxon>
        <taxon>Myxobolidae</taxon>
        <taxon>Thelohanellus</taxon>
    </lineage>
</organism>
<name>A0A0C2MXG9_THEKT</name>
<dbReference type="Pfam" id="PF14938">
    <property type="entry name" value="SNAP"/>
    <property type="match status" value="1"/>
</dbReference>
<proteinExistence type="predicted"/>
<dbReference type="InterPro" id="IPR011990">
    <property type="entry name" value="TPR-like_helical_dom_sf"/>
</dbReference>
<dbReference type="Gene3D" id="1.25.40.10">
    <property type="entry name" value="Tetratricopeptide repeat domain"/>
    <property type="match status" value="1"/>
</dbReference>
<reference evidence="1 2" key="1">
    <citation type="journal article" date="2014" name="Genome Biol. Evol.">
        <title>The genome of the myxosporean Thelohanellus kitauei shows adaptations to nutrient acquisition within its fish host.</title>
        <authorList>
            <person name="Yang Y."/>
            <person name="Xiong J."/>
            <person name="Zhou Z."/>
            <person name="Huo F."/>
            <person name="Miao W."/>
            <person name="Ran C."/>
            <person name="Liu Y."/>
            <person name="Zhang J."/>
            <person name="Feng J."/>
            <person name="Wang M."/>
            <person name="Wang M."/>
            <person name="Wang L."/>
            <person name="Yao B."/>
        </authorList>
    </citation>
    <scope>NUCLEOTIDE SEQUENCE [LARGE SCALE GENOMIC DNA]</scope>
    <source>
        <strain evidence="1">Wuqing</strain>
    </source>
</reference>
<dbReference type="EMBL" id="JWZT01003552">
    <property type="protein sequence ID" value="KII66327.1"/>
    <property type="molecule type" value="Genomic_DNA"/>
</dbReference>
<dbReference type="Proteomes" id="UP000031668">
    <property type="component" value="Unassembled WGS sequence"/>
</dbReference>
<comment type="caution">
    <text evidence="1">The sequence shown here is derived from an EMBL/GenBank/DDBJ whole genome shotgun (WGS) entry which is preliminary data.</text>
</comment>
<protein>
    <submittedName>
        <fullName evidence="1">Uncharacterized protein</fullName>
    </submittedName>
</protein>
<accession>A0A0C2MXG9</accession>
<sequence>MKLNIDDCSIKIAGYVSNQDYVTTNQYDHDFDSDASDAYAKAAKLAENQLIDYNRASHNYLDAAICYLEVSHERACKYFKNSIEALANSRDIVSAIYYSMMIGYMYETKFFNFRRSMKFYKKAHKLRNQNNISHICLFTDDELMEIDTDPSKSMSKWEGIIKENRRVCYREHCRLDLCVRCIHAHAKLDENFDRSMYFQSRQNSLLPIKNVNRSFSINNDQVNASDK</sequence>
<evidence type="ECO:0000313" key="1">
    <source>
        <dbReference type="EMBL" id="KII66327.1"/>
    </source>
</evidence>
<keyword evidence="2" id="KW-1185">Reference proteome</keyword>